<keyword evidence="3" id="KW-1185">Reference proteome</keyword>
<dbReference type="EMBL" id="JAATEJ010000005">
    <property type="protein sequence ID" value="NJP43570.1"/>
    <property type="molecule type" value="Genomic_DNA"/>
</dbReference>
<reference evidence="2 3" key="1">
    <citation type="submission" date="2020-03" db="EMBL/GenBank/DDBJ databases">
        <title>WGS of actinomycetes isolated from Thailand.</title>
        <authorList>
            <person name="Thawai C."/>
        </authorList>
    </citation>
    <scope>NUCLEOTIDE SEQUENCE [LARGE SCALE GENOMIC DNA]</scope>
    <source>
        <strain evidence="2 3">PRB2-1</strain>
    </source>
</reference>
<accession>A0ABX0ZIH7</accession>
<dbReference type="SUPFAM" id="SSF51679">
    <property type="entry name" value="Bacterial luciferase-like"/>
    <property type="match status" value="1"/>
</dbReference>
<dbReference type="Gene3D" id="3.20.20.30">
    <property type="entry name" value="Luciferase-like domain"/>
    <property type="match status" value="1"/>
</dbReference>
<dbReference type="InterPro" id="IPR036661">
    <property type="entry name" value="Luciferase-like_sf"/>
</dbReference>
<protein>
    <submittedName>
        <fullName evidence="2">LLM class flavin-dependent oxidoreductase</fullName>
    </submittedName>
</protein>
<evidence type="ECO:0000259" key="1">
    <source>
        <dbReference type="Pfam" id="PF00296"/>
    </source>
</evidence>
<dbReference type="Pfam" id="PF00296">
    <property type="entry name" value="Bac_luciferase"/>
    <property type="match status" value="1"/>
</dbReference>
<comment type="caution">
    <text evidence="2">The sequence shown here is derived from an EMBL/GenBank/DDBJ whole genome shotgun (WGS) entry which is preliminary data.</text>
</comment>
<dbReference type="PANTHER" id="PTHR30137">
    <property type="entry name" value="LUCIFERASE-LIKE MONOOXYGENASE"/>
    <property type="match status" value="1"/>
</dbReference>
<gene>
    <name evidence="2" type="ORF">HCN08_09180</name>
</gene>
<evidence type="ECO:0000313" key="3">
    <source>
        <dbReference type="Proteomes" id="UP000734511"/>
    </source>
</evidence>
<dbReference type="InterPro" id="IPR011251">
    <property type="entry name" value="Luciferase-like_dom"/>
</dbReference>
<organism evidence="2 3">
    <name type="scientific">Actinacidiphila epipremni</name>
    <dbReference type="NCBI Taxonomy" id="2053013"/>
    <lineage>
        <taxon>Bacteria</taxon>
        <taxon>Bacillati</taxon>
        <taxon>Actinomycetota</taxon>
        <taxon>Actinomycetes</taxon>
        <taxon>Kitasatosporales</taxon>
        <taxon>Streptomycetaceae</taxon>
        <taxon>Actinacidiphila</taxon>
    </lineage>
</organism>
<proteinExistence type="predicted"/>
<dbReference type="PANTHER" id="PTHR30137:SF6">
    <property type="entry name" value="LUCIFERASE-LIKE MONOOXYGENASE"/>
    <property type="match status" value="1"/>
</dbReference>
<sequence length="363" mass="38185">MDMSLFFFASSPAAPAAGPAGDPYRLLLDSAAFADRNGFAAVWTPERHFHAFGGQYPNPAVVGAALAVTTRRIAIRAGSVVAPLHHAVRLAEEWSVVDNLSHGRAGVSFASGWHPVDFTLRPDAYRDRKQVMAEAVETVRALWRGGAVALAGPDGEPHEVRVFPRPVQAELPLWITAAGSPDTFRLAGRLGAGLLTHMLSQDHAALARGIAAYRAELAACHGEAARGHVAVMVHTLIGPSRDAVRSLVRAPLREYLRSSLDLVLRSAGSPAGAGGAPLELSAQDEDFLLDRAFDRYFDGVGVFGTVDDGVAAVRALEEAGADEAACLIDFGVPEDDVLATLPALASVRERLSAAAPAPAAPAY</sequence>
<dbReference type="Proteomes" id="UP000734511">
    <property type="component" value="Unassembled WGS sequence"/>
</dbReference>
<feature type="domain" description="Luciferase-like" evidence="1">
    <location>
        <begin position="3"/>
        <end position="323"/>
    </location>
</feature>
<dbReference type="InterPro" id="IPR050766">
    <property type="entry name" value="Bact_Lucif_Oxidored"/>
</dbReference>
<dbReference type="NCBIfam" id="TIGR04020">
    <property type="entry name" value="seco_metab_LLM"/>
    <property type="match status" value="1"/>
</dbReference>
<name>A0ABX0ZIH7_9ACTN</name>
<dbReference type="RefSeq" id="WP_167982436.1">
    <property type="nucleotide sequence ID" value="NZ_JAATEJ010000005.1"/>
</dbReference>
<evidence type="ECO:0000313" key="2">
    <source>
        <dbReference type="EMBL" id="NJP43570.1"/>
    </source>
</evidence>
<dbReference type="InterPro" id="IPR024011">
    <property type="entry name" value="Biosynth_lucif-like_mOase_dom"/>
</dbReference>